<evidence type="ECO:0000313" key="2">
    <source>
        <dbReference type="Proteomes" id="UP001057498"/>
    </source>
</evidence>
<protein>
    <recommendedName>
        <fullName evidence="3">Lipoprotein</fullName>
    </recommendedName>
</protein>
<evidence type="ECO:0000313" key="1">
    <source>
        <dbReference type="EMBL" id="BDI07735.1"/>
    </source>
</evidence>
<keyword evidence="2" id="KW-1185">Reference proteome</keyword>
<proteinExistence type="predicted"/>
<accession>A0ABM7YSW4</accession>
<name>A0ABM7YSW4_9BURK</name>
<dbReference type="Proteomes" id="UP001057498">
    <property type="component" value="Chromosome"/>
</dbReference>
<evidence type="ECO:0008006" key="3">
    <source>
        <dbReference type="Google" id="ProtNLM"/>
    </source>
</evidence>
<dbReference type="EMBL" id="AP025730">
    <property type="protein sequence ID" value="BDI07735.1"/>
    <property type="molecule type" value="Genomic_DNA"/>
</dbReference>
<sequence>MSTRPSSGEARPFCPFFPSHPPRRARLAARQAPRLMLACLVLFGSLGGLTACTPPEAHVRVDVRIAAQGQCEVEGTRLACDQAGPAMVARHPGQAIAAVILSGPDADPAGKQAVLTGLGRAHISHIQFGDPAAMSFEPAPRGIVR</sequence>
<gene>
    <name evidence="1" type="ORF">CATMQ487_47050</name>
</gene>
<organism evidence="1 2">
    <name type="scientific">Sphaerotilus microaerophilus</name>
    <dbReference type="NCBI Taxonomy" id="2914710"/>
    <lineage>
        <taxon>Bacteria</taxon>
        <taxon>Pseudomonadati</taxon>
        <taxon>Pseudomonadota</taxon>
        <taxon>Betaproteobacteria</taxon>
        <taxon>Burkholderiales</taxon>
        <taxon>Sphaerotilaceae</taxon>
        <taxon>Sphaerotilus</taxon>
    </lineage>
</organism>
<reference evidence="1" key="1">
    <citation type="submission" date="2022-04" db="EMBL/GenBank/DDBJ databases">
        <title>Whole genome sequence of Sphaerotilus sp. FB-5.</title>
        <authorList>
            <person name="Takeda M."/>
            <person name="Narihara S."/>
            <person name="Akimoto M."/>
            <person name="Akimoto R."/>
            <person name="Nishiyashiki S."/>
            <person name="Murakami T."/>
        </authorList>
    </citation>
    <scope>NUCLEOTIDE SEQUENCE</scope>
    <source>
        <strain evidence="1">FB-5</strain>
    </source>
</reference>
<dbReference type="RefSeq" id="WP_251970901.1">
    <property type="nucleotide sequence ID" value="NZ_AP025730.1"/>
</dbReference>